<accession>A0A446CM08</accession>
<sequence>MCKPVEAIVINPNNTIRLTDELERQLMLQAIEEQFRPHPMRALAAGLRKLAHGVKALAGKTSAKNAHSAA</sequence>
<evidence type="ECO:0000313" key="4">
    <source>
        <dbReference type="Proteomes" id="UP001456224"/>
    </source>
</evidence>
<name>A0A446CM08_9BURK</name>
<evidence type="ECO:0000313" key="1">
    <source>
        <dbReference type="EMBL" id="SSW68967.1"/>
    </source>
</evidence>
<evidence type="ECO:0000313" key="3">
    <source>
        <dbReference type="Proteomes" id="UP000289465"/>
    </source>
</evidence>
<dbReference type="EMBL" id="UFQC01000016">
    <property type="protein sequence ID" value="SSW68967.1"/>
    <property type="molecule type" value="Genomic_DNA"/>
</dbReference>
<dbReference type="RefSeq" id="WP_244235071.1">
    <property type="nucleotide sequence ID" value="NZ_CP148753.1"/>
</dbReference>
<dbReference type="AlphaFoldDB" id="A0A446CM08"/>
<reference evidence="2 4" key="2">
    <citation type="submission" date="2024-03" db="EMBL/GenBank/DDBJ databases">
        <title>Reference genomes for the five species model microbial community.</title>
        <authorList>
            <person name="Padfield D."/>
        </authorList>
    </citation>
    <scope>NUCLEOTIDE SEQUENCE [LARGE SCALE GENOMIC DNA]</scope>
    <source>
        <strain evidence="2 4">AB1</strain>
    </source>
</reference>
<proteinExistence type="predicted"/>
<gene>
    <name evidence="1" type="ORF">AVE30378_03291</name>
    <name evidence="2" type="ORF">WHX56_12370</name>
</gene>
<dbReference type="Proteomes" id="UP000289465">
    <property type="component" value="Unassembled WGS sequence"/>
</dbReference>
<dbReference type="Proteomes" id="UP001456224">
    <property type="component" value="Chromosome"/>
</dbReference>
<dbReference type="EMBL" id="CP148753">
    <property type="protein sequence ID" value="WXR76256.1"/>
    <property type="molecule type" value="Genomic_DNA"/>
</dbReference>
<protein>
    <submittedName>
        <fullName evidence="1">Uncharacterized protein</fullName>
    </submittedName>
</protein>
<keyword evidence="4" id="KW-1185">Reference proteome</keyword>
<organism evidence="1 3">
    <name type="scientific">Achromobacter veterisilvae</name>
    <dbReference type="NCBI Taxonomy" id="2069367"/>
    <lineage>
        <taxon>Bacteria</taxon>
        <taxon>Pseudomonadati</taxon>
        <taxon>Pseudomonadota</taxon>
        <taxon>Betaproteobacteria</taxon>
        <taxon>Burkholderiales</taxon>
        <taxon>Alcaligenaceae</taxon>
        <taxon>Achromobacter</taxon>
    </lineage>
</organism>
<reference evidence="1 3" key="1">
    <citation type="submission" date="2018-07" db="EMBL/GenBank/DDBJ databases">
        <authorList>
            <person name="Peeters C."/>
        </authorList>
    </citation>
    <scope>NUCLEOTIDE SEQUENCE [LARGE SCALE GENOMIC DNA]</scope>
    <source>
        <strain evidence="1 3">LMG 30378</strain>
    </source>
</reference>
<evidence type="ECO:0000313" key="2">
    <source>
        <dbReference type="EMBL" id="WXR76256.1"/>
    </source>
</evidence>